<evidence type="ECO:0008006" key="4">
    <source>
        <dbReference type="Google" id="ProtNLM"/>
    </source>
</evidence>
<dbReference type="Proteomes" id="UP001055125">
    <property type="component" value="Unassembled WGS sequence"/>
</dbReference>
<proteinExistence type="predicted"/>
<gene>
    <name evidence="2" type="ORF">OCOJLMKI_3251</name>
</gene>
<accession>A0ABQ4S2I8</accession>
<evidence type="ECO:0000313" key="3">
    <source>
        <dbReference type="Proteomes" id="UP001055125"/>
    </source>
</evidence>
<keyword evidence="3" id="KW-1185">Reference proteome</keyword>
<name>A0ABQ4S2I8_9HYPH</name>
<reference evidence="2" key="2">
    <citation type="submission" date="2021-08" db="EMBL/GenBank/DDBJ databases">
        <authorList>
            <person name="Tani A."/>
            <person name="Ola A."/>
            <person name="Ogura Y."/>
            <person name="Katsura K."/>
            <person name="Hayashi T."/>
        </authorList>
    </citation>
    <scope>NUCLEOTIDE SEQUENCE</scope>
    <source>
        <strain evidence="2">DSM 19015</strain>
    </source>
</reference>
<dbReference type="InterPro" id="IPR009282">
    <property type="entry name" value="DUF937"/>
</dbReference>
<organism evidence="2 3">
    <name type="scientific">Methylobacterium iners</name>
    <dbReference type="NCBI Taxonomy" id="418707"/>
    <lineage>
        <taxon>Bacteria</taxon>
        <taxon>Pseudomonadati</taxon>
        <taxon>Pseudomonadota</taxon>
        <taxon>Alphaproteobacteria</taxon>
        <taxon>Hyphomicrobiales</taxon>
        <taxon>Methylobacteriaceae</taxon>
        <taxon>Methylobacterium</taxon>
    </lineage>
</organism>
<reference evidence="2" key="1">
    <citation type="journal article" date="2021" name="Front. Microbiol.">
        <title>Comprehensive Comparative Genomics and Phenotyping of Methylobacterium Species.</title>
        <authorList>
            <person name="Alessa O."/>
            <person name="Ogura Y."/>
            <person name="Fujitani Y."/>
            <person name="Takami H."/>
            <person name="Hayashi T."/>
            <person name="Sahin N."/>
            <person name="Tani A."/>
        </authorList>
    </citation>
    <scope>NUCLEOTIDE SEQUENCE</scope>
    <source>
        <strain evidence="2">DSM 19015</strain>
    </source>
</reference>
<protein>
    <recommendedName>
        <fullName evidence="4">DUF937 domain-containing protein</fullName>
    </recommendedName>
</protein>
<comment type="caution">
    <text evidence="2">The sequence shown here is derived from an EMBL/GenBank/DDBJ whole genome shotgun (WGS) entry which is preliminary data.</text>
</comment>
<evidence type="ECO:0000313" key="2">
    <source>
        <dbReference type="EMBL" id="GJD96033.1"/>
    </source>
</evidence>
<dbReference type="EMBL" id="BPQP01000049">
    <property type="protein sequence ID" value="GJD96033.1"/>
    <property type="molecule type" value="Genomic_DNA"/>
</dbReference>
<evidence type="ECO:0000256" key="1">
    <source>
        <dbReference type="SAM" id="MobiDB-lite"/>
    </source>
</evidence>
<feature type="region of interest" description="Disordered" evidence="1">
    <location>
        <begin position="169"/>
        <end position="205"/>
    </location>
</feature>
<sequence>MFTLFDILQAQGGNGVQGLSQQFGLSPEQSRRAMEALLPAFTLGLQRNAVTDPTGFAQLFGMVGPNAARPGLASPQADFLVQQLFGSPHLSQAVIQQAAAASGVATPVLKQMLPVLAGMVVAGIVHVMINQSPPPPQAPSPSPALYGFPPAAYWTEMVDAFLAAGGAPKQSEVAGRSRSQSLAKPPTRPGPSRGAEPAGGKEGAPFELFQQLVQSGLDAQQENAKAMQRLFDAFWTEPSSQRNGDSAR</sequence>
<dbReference type="RefSeq" id="WP_238245149.1">
    <property type="nucleotide sequence ID" value="NZ_BPQP01000049.1"/>
</dbReference>
<dbReference type="Pfam" id="PF06078">
    <property type="entry name" value="DUF937"/>
    <property type="match status" value="1"/>
</dbReference>